<protein>
    <submittedName>
        <fullName evidence="8">HtrA-like peptidase</fullName>
    </submittedName>
</protein>
<dbReference type="InterPro" id="IPR009003">
    <property type="entry name" value="Peptidase_S1_PA"/>
</dbReference>
<dbReference type="EMBL" id="RKRK01000002">
    <property type="protein sequence ID" value="RPF58326.1"/>
    <property type="molecule type" value="Genomic_DNA"/>
</dbReference>
<evidence type="ECO:0000313" key="8">
    <source>
        <dbReference type="EMBL" id="RPF58326.1"/>
    </source>
</evidence>
<keyword evidence="6" id="KW-1133">Transmembrane helix</keyword>
<accession>A0A3N5BKC9</accession>
<dbReference type="Gene3D" id="2.30.42.10">
    <property type="match status" value="1"/>
</dbReference>
<feature type="domain" description="PDZ" evidence="7">
    <location>
        <begin position="351"/>
        <end position="440"/>
    </location>
</feature>
<organism evidence="8 9">
    <name type="scientific">Abyssicoccus albus</name>
    <dbReference type="NCBI Taxonomy" id="1817405"/>
    <lineage>
        <taxon>Bacteria</taxon>
        <taxon>Bacillati</taxon>
        <taxon>Bacillota</taxon>
        <taxon>Bacilli</taxon>
        <taxon>Bacillales</taxon>
        <taxon>Abyssicoccaceae</taxon>
    </lineage>
</organism>
<keyword evidence="4" id="KW-0720">Serine protease</keyword>
<feature type="compositionally biased region" description="Basic and acidic residues" evidence="5">
    <location>
        <begin position="35"/>
        <end position="53"/>
    </location>
</feature>
<dbReference type="InterPro" id="IPR036034">
    <property type="entry name" value="PDZ_sf"/>
</dbReference>
<evidence type="ECO:0000313" key="9">
    <source>
        <dbReference type="Proteomes" id="UP000277108"/>
    </source>
</evidence>
<evidence type="ECO:0000256" key="5">
    <source>
        <dbReference type="SAM" id="MobiDB-lite"/>
    </source>
</evidence>
<keyword evidence="6" id="KW-0812">Transmembrane</keyword>
<name>A0A3N5BKC9_9BACL</name>
<dbReference type="Gene3D" id="2.40.10.10">
    <property type="entry name" value="Trypsin-like serine proteases"/>
    <property type="match status" value="2"/>
</dbReference>
<dbReference type="PANTHER" id="PTHR43343:SF3">
    <property type="entry name" value="PROTEASE DO-LIKE 8, CHLOROPLASTIC"/>
    <property type="match status" value="1"/>
</dbReference>
<dbReference type="GO" id="GO:0004252">
    <property type="term" value="F:serine-type endopeptidase activity"/>
    <property type="evidence" value="ECO:0007669"/>
    <property type="project" value="InterPro"/>
</dbReference>
<dbReference type="SUPFAM" id="SSF50494">
    <property type="entry name" value="Trypsin-like serine proteases"/>
    <property type="match status" value="1"/>
</dbReference>
<comment type="similarity">
    <text evidence="1">Belongs to the peptidase S1C family.</text>
</comment>
<keyword evidence="6" id="KW-0472">Membrane</keyword>
<evidence type="ECO:0000256" key="2">
    <source>
        <dbReference type="ARBA" id="ARBA00022670"/>
    </source>
</evidence>
<comment type="caution">
    <text evidence="8">The sequence shown here is derived from an EMBL/GenBank/DDBJ whole genome shotgun (WGS) entry which is preliminary data.</text>
</comment>
<evidence type="ECO:0000256" key="4">
    <source>
        <dbReference type="ARBA" id="ARBA00022825"/>
    </source>
</evidence>
<sequence length="453" mass="50140">MKFDKTEKIIIPREGYKRNKRLFYDENEQLIGKPRPTEKQPEEQEKQTVEKPQKQPSVKKSKPNKNVPKWLYLLIPLLGLLLIGALLWSLSNPTSTDEQPKEQTEKTTTTEEPSNNVKQSSDDLEEAIQHASKSVVSVINVEKQQETFGDEAKSAPQANPEKAGVGSGVIYKKDEHHAFIVTNRHVIQGAENLEVTISNGKRHKATLKGQDEWTDLAVLTIDANAIDSTIKMRNSDEINVGETAIAIGSPLGQAFQGSVSRGIVSGLNRTVPVDTNNDGSDDWEANVLQTDAAINPGNSGGALIDESGKLIGISSMKISMDNVEGMNFAIPSNEVQKVVEQLEENGKLERMYLGVMSSDLSHIPEGTLREVLKLPEDLREGVLVSYVEESSHASRAGLKAKDVITALNDEPMKSVLQFKKYLYYEANPKDKLTITYYRDGKKNTVTVDPTEDE</sequence>
<dbReference type="PRINTS" id="PR00834">
    <property type="entry name" value="PROTEASES2C"/>
</dbReference>
<feature type="region of interest" description="Disordered" evidence="5">
    <location>
        <begin position="25"/>
        <end position="62"/>
    </location>
</feature>
<feature type="transmembrane region" description="Helical" evidence="6">
    <location>
        <begin position="70"/>
        <end position="90"/>
    </location>
</feature>
<evidence type="ECO:0000256" key="3">
    <source>
        <dbReference type="ARBA" id="ARBA00022801"/>
    </source>
</evidence>
<dbReference type="SUPFAM" id="SSF50156">
    <property type="entry name" value="PDZ domain-like"/>
    <property type="match status" value="1"/>
</dbReference>
<dbReference type="InterPro" id="IPR051201">
    <property type="entry name" value="Chloro_Bact_Ser_Proteases"/>
</dbReference>
<evidence type="ECO:0000256" key="1">
    <source>
        <dbReference type="ARBA" id="ARBA00010541"/>
    </source>
</evidence>
<dbReference type="InterPro" id="IPR001940">
    <property type="entry name" value="Peptidase_S1C"/>
</dbReference>
<evidence type="ECO:0000256" key="6">
    <source>
        <dbReference type="SAM" id="Phobius"/>
    </source>
</evidence>
<dbReference type="SMART" id="SM00228">
    <property type="entry name" value="PDZ"/>
    <property type="match status" value="1"/>
</dbReference>
<gene>
    <name evidence="8" type="ORF">EDD62_0970</name>
</gene>
<dbReference type="Proteomes" id="UP000277108">
    <property type="component" value="Unassembled WGS sequence"/>
</dbReference>
<dbReference type="Pfam" id="PF13180">
    <property type="entry name" value="PDZ_2"/>
    <property type="match status" value="1"/>
</dbReference>
<keyword evidence="2" id="KW-0645">Protease</keyword>
<proteinExistence type="inferred from homology"/>
<dbReference type="InterPro" id="IPR001478">
    <property type="entry name" value="PDZ"/>
</dbReference>
<dbReference type="GO" id="GO:0006508">
    <property type="term" value="P:proteolysis"/>
    <property type="evidence" value="ECO:0007669"/>
    <property type="project" value="UniProtKB-KW"/>
</dbReference>
<keyword evidence="9" id="KW-1185">Reference proteome</keyword>
<dbReference type="Pfam" id="PF13365">
    <property type="entry name" value="Trypsin_2"/>
    <property type="match status" value="1"/>
</dbReference>
<feature type="compositionally biased region" description="Basic and acidic residues" evidence="5">
    <location>
        <begin position="98"/>
        <end position="109"/>
    </location>
</feature>
<reference evidence="8 9" key="1">
    <citation type="submission" date="2018-11" db="EMBL/GenBank/DDBJ databases">
        <title>Genomic Encyclopedia of Type Strains, Phase IV (KMG-IV): sequencing the most valuable type-strain genomes for metagenomic binning, comparative biology and taxonomic classification.</title>
        <authorList>
            <person name="Goeker M."/>
        </authorList>
    </citation>
    <scope>NUCLEOTIDE SEQUENCE [LARGE SCALE GENOMIC DNA]</scope>
    <source>
        <strain evidence="8 9">DSM 29158</strain>
    </source>
</reference>
<feature type="region of interest" description="Disordered" evidence="5">
    <location>
        <begin position="93"/>
        <end position="127"/>
    </location>
</feature>
<dbReference type="InterPro" id="IPR043504">
    <property type="entry name" value="Peptidase_S1_PA_chymotrypsin"/>
</dbReference>
<dbReference type="RefSeq" id="WP_170152776.1">
    <property type="nucleotide sequence ID" value="NZ_RKRK01000002.1"/>
</dbReference>
<dbReference type="PANTHER" id="PTHR43343">
    <property type="entry name" value="PEPTIDASE S12"/>
    <property type="match status" value="1"/>
</dbReference>
<evidence type="ECO:0000259" key="7">
    <source>
        <dbReference type="SMART" id="SM00228"/>
    </source>
</evidence>
<keyword evidence="3" id="KW-0378">Hydrolase</keyword>
<dbReference type="AlphaFoldDB" id="A0A3N5BKC9"/>